<dbReference type="Gene3D" id="1.10.150.20">
    <property type="entry name" value="5' to 3' exonuclease, C-terminal subdomain"/>
    <property type="match status" value="1"/>
</dbReference>
<gene>
    <name evidence="13" type="primary">EXO1</name>
    <name evidence="13" type="ORF">HK099_002878</name>
</gene>
<keyword evidence="9" id="KW-0228">DNA excision</keyword>
<reference evidence="13" key="1">
    <citation type="submission" date="2020-05" db="EMBL/GenBank/DDBJ databases">
        <title>Phylogenomic resolution of chytrid fungi.</title>
        <authorList>
            <person name="Stajich J.E."/>
            <person name="Amses K."/>
            <person name="Simmons R."/>
            <person name="Seto K."/>
            <person name="Myers J."/>
            <person name="Bonds A."/>
            <person name="Quandt C.A."/>
            <person name="Barry K."/>
            <person name="Liu P."/>
            <person name="Grigoriev I."/>
            <person name="Longcore J.E."/>
            <person name="James T.Y."/>
        </authorList>
    </citation>
    <scope>NUCLEOTIDE SEQUENCE</scope>
    <source>
        <strain evidence="13">JEL0476</strain>
    </source>
</reference>
<evidence type="ECO:0000256" key="3">
    <source>
        <dbReference type="ARBA" id="ARBA00022723"/>
    </source>
</evidence>
<sequence>MKEASEAAKGSVDITPQIAGKLIEELRIRKIDFIVAPYEADAQLTYLQKIDYIHFIITEDSDLLAFGCDNVIYKLDHNGDGFVINSSEISNMKEFRSYSHKKFLHLCILSGCDYLPSLEGIGLKKALKGLQKYDSGVKLIQSWIKFGKWMDAPYVRKDYLQDFEKAELTFKHQRVYNPVEKTLTFLNDPKISVTEYDIQNENFIGELISNNIAMEIASGVLDPITKLPLCQQVGTILDITEEIVLKTSKKYKGSVEKTESIFSNSSQNSISKQMHSQASVSSTDTCLEKFENISEVAFKSIQKQNVEVSRQVNTQKKTQPLINNNVVNEMFKNDRGKENYPPSFDKKPKKLPKTKKENKSNLSQLNSSGNPLYSSKEISFCKNLKDLKRKAENCLSEVEKKEKKLTIQSLAVKNEDDVTIKSSNNKNKLVTTIKNENLQDTIVYNFEKENDKENIVLDSNNDVDKGNINNSKYNNTIQNQKEVFLGLNQKFGNYKGLKNMESASSAFTTDLFKHPKVMFNSNRQ</sequence>
<protein>
    <recommendedName>
        <fullName evidence="9">Exonuclease 1</fullName>
        <ecNumber evidence="9">3.1.-.-</ecNumber>
    </recommendedName>
</protein>
<evidence type="ECO:0000259" key="12">
    <source>
        <dbReference type="SMART" id="SM00484"/>
    </source>
</evidence>
<evidence type="ECO:0000256" key="9">
    <source>
        <dbReference type="RuleBase" id="RU910737"/>
    </source>
</evidence>
<dbReference type="PRINTS" id="PR00853">
    <property type="entry name" value="XPGRADSUPER"/>
</dbReference>
<evidence type="ECO:0000313" key="13">
    <source>
        <dbReference type="EMBL" id="KAJ3228373.1"/>
    </source>
</evidence>
<keyword evidence="14" id="KW-1185">Reference proteome</keyword>
<comment type="subcellular location">
    <subcellularLocation>
        <location evidence="1 9">Nucleus</location>
    </subcellularLocation>
</comment>
<organism evidence="13 14">
    <name type="scientific">Clydaea vesicula</name>
    <dbReference type="NCBI Taxonomy" id="447962"/>
    <lineage>
        <taxon>Eukaryota</taxon>
        <taxon>Fungi</taxon>
        <taxon>Fungi incertae sedis</taxon>
        <taxon>Chytridiomycota</taxon>
        <taxon>Chytridiomycota incertae sedis</taxon>
        <taxon>Chytridiomycetes</taxon>
        <taxon>Lobulomycetales</taxon>
        <taxon>Lobulomycetaceae</taxon>
        <taxon>Clydaea</taxon>
    </lineage>
</organism>
<dbReference type="SUPFAM" id="SSF88723">
    <property type="entry name" value="PIN domain-like"/>
    <property type="match status" value="1"/>
</dbReference>
<keyword evidence="8 9" id="KW-0539">Nucleus</keyword>
<dbReference type="InterPro" id="IPR006086">
    <property type="entry name" value="XPG-I_dom"/>
</dbReference>
<proteinExistence type="inferred from homology"/>
<dbReference type="InterPro" id="IPR008918">
    <property type="entry name" value="HhH2"/>
</dbReference>
<keyword evidence="4 9" id="KW-0227">DNA damage</keyword>
<dbReference type="EC" id="3.1.-.-" evidence="9"/>
<dbReference type="InterPro" id="IPR037315">
    <property type="entry name" value="EXO1_H3TH"/>
</dbReference>
<dbReference type="FunFam" id="1.10.150.20:FF:000011">
    <property type="entry name" value="exonuclease 1"/>
    <property type="match status" value="1"/>
</dbReference>
<keyword evidence="9" id="KW-0269">Exonuclease</keyword>
<accession>A0AAD5UBJ5</accession>
<dbReference type="Proteomes" id="UP001211065">
    <property type="component" value="Unassembled WGS sequence"/>
</dbReference>
<feature type="coiled-coil region" evidence="10">
    <location>
        <begin position="381"/>
        <end position="408"/>
    </location>
</feature>
<name>A0AAD5UBJ5_9FUNG</name>
<comment type="caution">
    <text evidence="13">The sequence shown here is derived from an EMBL/GenBank/DDBJ whole genome shotgun (WGS) entry which is preliminary data.</text>
</comment>
<dbReference type="PANTHER" id="PTHR11081">
    <property type="entry name" value="FLAP ENDONUCLEASE FAMILY MEMBER"/>
    <property type="match status" value="1"/>
</dbReference>
<dbReference type="Pfam" id="PF00867">
    <property type="entry name" value="XPG_I"/>
    <property type="match status" value="1"/>
</dbReference>
<dbReference type="AlphaFoldDB" id="A0AAD5UBJ5"/>
<dbReference type="InterPro" id="IPR029060">
    <property type="entry name" value="PIN-like_dom_sf"/>
</dbReference>
<dbReference type="InterPro" id="IPR006084">
    <property type="entry name" value="XPG/Rad2"/>
</dbReference>
<feature type="region of interest" description="Disordered" evidence="11">
    <location>
        <begin position="333"/>
        <end position="370"/>
    </location>
</feature>
<evidence type="ECO:0000256" key="10">
    <source>
        <dbReference type="SAM" id="Coils"/>
    </source>
</evidence>
<keyword evidence="3 9" id="KW-0479">Metal-binding</keyword>
<dbReference type="GO" id="GO:0003677">
    <property type="term" value="F:DNA binding"/>
    <property type="evidence" value="ECO:0007669"/>
    <property type="project" value="UniProtKB-UniRule"/>
</dbReference>
<evidence type="ECO:0000256" key="6">
    <source>
        <dbReference type="ARBA" id="ARBA00022842"/>
    </source>
</evidence>
<dbReference type="GO" id="GO:0035312">
    <property type="term" value="F:5'-3' DNA exonuclease activity"/>
    <property type="evidence" value="ECO:0007669"/>
    <property type="project" value="UniProtKB-UniRule"/>
</dbReference>
<evidence type="ECO:0000256" key="11">
    <source>
        <dbReference type="SAM" id="MobiDB-lite"/>
    </source>
</evidence>
<keyword evidence="7 9" id="KW-0234">DNA repair</keyword>
<evidence type="ECO:0000256" key="5">
    <source>
        <dbReference type="ARBA" id="ARBA00022801"/>
    </source>
</evidence>
<comment type="function">
    <text evidence="9">5'-&gt;3' double-stranded DNA exonuclease which may also possess a cryptic 3'-&gt;5' double-stranded DNA exonuclease activity. Functions in DNA mismatch repair.</text>
</comment>
<dbReference type="GO" id="GO:0017108">
    <property type="term" value="F:5'-flap endonuclease activity"/>
    <property type="evidence" value="ECO:0007669"/>
    <property type="project" value="TreeGrafter"/>
</dbReference>
<keyword evidence="5 9" id="KW-0378">Hydrolase</keyword>
<keyword evidence="6 9" id="KW-0460">Magnesium</keyword>
<dbReference type="SUPFAM" id="SSF47807">
    <property type="entry name" value="5' to 3' exonuclease, C-terminal subdomain"/>
    <property type="match status" value="1"/>
</dbReference>
<dbReference type="SMART" id="SM00484">
    <property type="entry name" value="XPGI"/>
    <property type="match status" value="1"/>
</dbReference>
<dbReference type="CDD" id="cd09908">
    <property type="entry name" value="H3TH_EXO1"/>
    <property type="match status" value="1"/>
</dbReference>
<comment type="similarity">
    <text evidence="9">Belongs to the XPG/RAD2 endonuclease family. EXO1 subfamily.</text>
</comment>
<dbReference type="GO" id="GO:0006310">
    <property type="term" value="P:DNA recombination"/>
    <property type="evidence" value="ECO:0007669"/>
    <property type="project" value="TreeGrafter"/>
</dbReference>
<keyword evidence="9" id="KW-0238">DNA-binding</keyword>
<dbReference type="GO" id="GO:0006298">
    <property type="term" value="P:mismatch repair"/>
    <property type="evidence" value="ECO:0007669"/>
    <property type="project" value="TreeGrafter"/>
</dbReference>
<feature type="domain" description="XPG-I" evidence="12">
    <location>
        <begin position="27"/>
        <end position="97"/>
    </location>
</feature>
<keyword evidence="2 9" id="KW-0540">Nuclease</keyword>
<evidence type="ECO:0000256" key="4">
    <source>
        <dbReference type="ARBA" id="ARBA00022763"/>
    </source>
</evidence>
<evidence type="ECO:0000256" key="2">
    <source>
        <dbReference type="ARBA" id="ARBA00022722"/>
    </source>
</evidence>
<dbReference type="GO" id="GO:0005634">
    <property type="term" value="C:nucleus"/>
    <property type="evidence" value="ECO:0007669"/>
    <property type="project" value="UniProtKB-SubCell"/>
</dbReference>
<dbReference type="InterPro" id="IPR036279">
    <property type="entry name" value="5-3_exonuclease_C_sf"/>
</dbReference>
<feature type="compositionally biased region" description="Polar residues" evidence="11">
    <location>
        <begin position="360"/>
        <end position="370"/>
    </location>
</feature>
<dbReference type="Gene3D" id="3.40.50.1010">
    <property type="entry name" value="5'-nuclease"/>
    <property type="match status" value="1"/>
</dbReference>
<evidence type="ECO:0000256" key="1">
    <source>
        <dbReference type="ARBA" id="ARBA00004123"/>
    </source>
</evidence>
<keyword evidence="10" id="KW-0175">Coiled coil</keyword>
<keyword evidence="9" id="KW-0267">Excision nuclease</keyword>
<comment type="cofactor">
    <cofactor evidence="9">
        <name>Mg(2+)</name>
        <dbReference type="ChEBI" id="CHEBI:18420"/>
    </cofactor>
    <text evidence="9">Binds 2 magnesium ions per subunit. They probably participate in the reaction catalyzed by the enzyme. May bind an additional third magnesium ion after substrate binding.</text>
</comment>
<dbReference type="EMBL" id="JADGJW010000002">
    <property type="protein sequence ID" value="KAJ3228373.1"/>
    <property type="molecule type" value="Genomic_DNA"/>
</dbReference>
<dbReference type="GO" id="GO:0046872">
    <property type="term" value="F:metal ion binding"/>
    <property type="evidence" value="ECO:0007669"/>
    <property type="project" value="UniProtKB-UniRule"/>
</dbReference>
<evidence type="ECO:0000256" key="8">
    <source>
        <dbReference type="ARBA" id="ARBA00023242"/>
    </source>
</evidence>
<evidence type="ECO:0000313" key="14">
    <source>
        <dbReference type="Proteomes" id="UP001211065"/>
    </source>
</evidence>
<dbReference type="SMART" id="SM00279">
    <property type="entry name" value="HhH2"/>
    <property type="match status" value="1"/>
</dbReference>
<evidence type="ECO:0000256" key="7">
    <source>
        <dbReference type="ARBA" id="ARBA00023204"/>
    </source>
</evidence>
<dbReference type="PANTHER" id="PTHR11081:SF8">
    <property type="entry name" value="EXONUCLEASE 1"/>
    <property type="match status" value="1"/>
</dbReference>